<feature type="binding site" evidence="7">
    <location>
        <position position="82"/>
    </location>
    <ligand>
        <name>L-aspartate</name>
        <dbReference type="ChEBI" id="CHEBI:29991"/>
    </ligand>
</feature>
<dbReference type="GO" id="GO:0006207">
    <property type="term" value="P:'de novo' pyrimidine nucleobase biosynthetic process"/>
    <property type="evidence" value="ECO:0007669"/>
    <property type="project" value="InterPro"/>
</dbReference>
<accession>A0A6N7XGT5</accession>
<dbReference type="PRINTS" id="PR00101">
    <property type="entry name" value="ATCASE"/>
</dbReference>
<feature type="domain" description="Aspartate/ornithine carbamoyltransferase Asp/Orn-binding" evidence="8">
    <location>
        <begin position="151"/>
        <end position="297"/>
    </location>
</feature>
<organism evidence="10 11">
    <name type="scientific">Peptostreptococcus porci</name>
    <dbReference type="NCBI Taxonomy" id="2652282"/>
    <lineage>
        <taxon>Bacteria</taxon>
        <taxon>Bacillati</taxon>
        <taxon>Bacillota</taxon>
        <taxon>Clostridia</taxon>
        <taxon>Peptostreptococcales</taxon>
        <taxon>Peptostreptococcaceae</taxon>
        <taxon>Peptostreptococcus</taxon>
    </lineage>
</organism>
<comment type="subunit">
    <text evidence="7">Heterododecamer (2C3:3R2) of six catalytic PyrB chains organized as two trimers (C3), and six regulatory PyrI chains organized as three dimers (R2).</text>
</comment>
<dbReference type="HAMAP" id="MF_00001">
    <property type="entry name" value="Asp_carb_tr"/>
    <property type="match status" value="1"/>
</dbReference>
<sequence length="304" mass="34509">MKNKHLVKPDDFTVEEIDSIIELGMQIKQNPREYIKVCEGYLMATLFYEPSTRTRLSFESAMSRLGGKIIGFSDPNASSVSKGESLEDTITTVSKYVDIIAMRHPQSGAAQQAASVSSVPFINAGDGGNQHPTQTLTDLLTIKSCMKRLDNLTIGMCGDLKYGRTVHSLAKAMSRYKNIKFVFISPEELKMPEYVLNDLGDTQFIETNSLDDSIAELDILYMTRIQRERFEDRDEYERLKDVYILDSKKMENAKSDMIVMHPLPRVNEISTDVDIDSRAMYFEQAQYGMYVRMALIMKLLGISK</sequence>
<dbReference type="GO" id="GO:0006520">
    <property type="term" value="P:amino acid metabolic process"/>
    <property type="evidence" value="ECO:0007669"/>
    <property type="project" value="InterPro"/>
</dbReference>
<dbReference type="PROSITE" id="PS00097">
    <property type="entry name" value="CARBAMOYLTRANSFERASE"/>
    <property type="match status" value="1"/>
</dbReference>
<dbReference type="InterPro" id="IPR036901">
    <property type="entry name" value="Asp/Orn_carbamoylTrfase_sf"/>
</dbReference>
<feature type="binding site" evidence="7">
    <location>
        <position position="164"/>
    </location>
    <ligand>
        <name>L-aspartate</name>
        <dbReference type="ChEBI" id="CHEBI:29991"/>
    </ligand>
</feature>
<keyword evidence="3 7" id="KW-0808">Transferase</keyword>
<evidence type="ECO:0000256" key="7">
    <source>
        <dbReference type="HAMAP-Rule" id="MF_00001"/>
    </source>
</evidence>
<evidence type="ECO:0000259" key="8">
    <source>
        <dbReference type="Pfam" id="PF00185"/>
    </source>
</evidence>
<keyword evidence="11" id="KW-1185">Reference proteome</keyword>
<proteinExistence type="inferred from homology"/>
<dbReference type="EMBL" id="VUNE01000002">
    <property type="protein sequence ID" value="MST62419.1"/>
    <property type="molecule type" value="Genomic_DNA"/>
</dbReference>
<dbReference type="PRINTS" id="PR00100">
    <property type="entry name" value="AOTCASE"/>
</dbReference>
<comment type="caution">
    <text evidence="10">The sequence shown here is derived from an EMBL/GenBank/DDBJ whole genome shotgun (WGS) entry which is preliminary data.</text>
</comment>
<dbReference type="PANTHER" id="PTHR45753:SF6">
    <property type="entry name" value="ASPARTATE CARBAMOYLTRANSFERASE"/>
    <property type="match status" value="1"/>
</dbReference>
<feature type="binding site" evidence="7">
    <location>
        <position position="53"/>
    </location>
    <ligand>
        <name>carbamoyl phosphate</name>
        <dbReference type="ChEBI" id="CHEBI:58228"/>
    </ligand>
</feature>
<dbReference type="GO" id="GO:0044205">
    <property type="term" value="P:'de novo' UMP biosynthetic process"/>
    <property type="evidence" value="ECO:0007669"/>
    <property type="project" value="UniProtKB-UniRule"/>
</dbReference>
<feature type="binding site" evidence="7">
    <location>
        <position position="264"/>
    </location>
    <ligand>
        <name>carbamoyl phosphate</name>
        <dbReference type="ChEBI" id="CHEBI:58228"/>
    </ligand>
</feature>
<dbReference type="FunFam" id="3.40.50.1370:FF:000002">
    <property type="entry name" value="Aspartate carbamoyltransferase 2"/>
    <property type="match status" value="1"/>
</dbReference>
<evidence type="ECO:0000256" key="4">
    <source>
        <dbReference type="ARBA" id="ARBA00022975"/>
    </source>
</evidence>
<feature type="binding site" evidence="7">
    <location>
        <position position="263"/>
    </location>
    <ligand>
        <name>carbamoyl phosphate</name>
        <dbReference type="ChEBI" id="CHEBI:58228"/>
    </ligand>
</feature>
<name>A0A6N7XGT5_9FIRM</name>
<feature type="binding site" evidence="7">
    <location>
        <position position="131"/>
    </location>
    <ligand>
        <name>carbamoyl phosphate</name>
        <dbReference type="ChEBI" id="CHEBI:58228"/>
    </ligand>
</feature>
<feature type="binding site" evidence="7">
    <location>
        <position position="103"/>
    </location>
    <ligand>
        <name>carbamoyl phosphate</name>
        <dbReference type="ChEBI" id="CHEBI:58228"/>
    </ligand>
</feature>
<evidence type="ECO:0000313" key="10">
    <source>
        <dbReference type="EMBL" id="MST62419.1"/>
    </source>
</evidence>
<keyword evidence="4 7" id="KW-0665">Pyrimidine biosynthesis</keyword>
<dbReference type="PANTHER" id="PTHR45753">
    <property type="entry name" value="ORNITHINE CARBAMOYLTRANSFERASE, MITOCHONDRIAL"/>
    <property type="match status" value="1"/>
</dbReference>
<dbReference type="NCBIfam" id="TIGR00670">
    <property type="entry name" value="asp_carb_tr"/>
    <property type="match status" value="1"/>
</dbReference>
<reference evidence="10 11" key="1">
    <citation type="submission" date="2019-08" db="EMBL/GenBank/DDBJ databases">
        <title>In-depth cultivation of the pig gut microbiome towards novel bacterial diversity and tailored functional studies.</title>
        <authorList>
            <person name="Wylensek D."/>
            <person name="Hitch T.C.A."/>
            <person name="Clavel T."/>
        </authorList>
    </citation>
    <scope>NUCLEOTIDE SEQUENCE [LARGE SCALE GENOMIC DNA]</scope>
    <source>
        <strain evidence="10 11">WCA-SAB-591-4A-A</strain>
    </source>
</reference>
<dbReference type="NCBIfam" id="NF002032">
    <property type="entry name" value="PRK00856.1"/>
    <property type="match status" value="1"/>
</dbReference>
<dbReference type="EC" id="2.1.3.2" evidence="7"/>
<evidence type="ECO:0000256" key="2">
    <source>
        <dbReference type="ARBA" id="ARBA00008896"/>
    </source>
</evidence>
<feature type="binding site" evidence="7">
    <location>
        <position position="54"/>
    </location>
    <ligand>
        <name>carbamoyl phosphate</name>
        <dbReference type="ChEBI" id="CHEBI:58228"/>
    </ligand>
</feature>
<dbReference type="GO" id="GO:0004070">
    <property type="term" value="F:aspartate carbamoyltransferase activity"/>
    <property type="evidence" value="ECO:0007669"/>
    <property type="project" value="UniProtKB-UniRule"/>
</dbReference>
<evidence type="ECO:0000256" key="5">
    <source>
        <dbReference type="ARBA" id="ARBA00043884"/>
    </source>
</evidence>
<dbReference type="AlphaFoldDB" id="A0A6N7XGT5"/>
<dbReference type="InterPro" id="IPR002082">
    <property type="entry name" value="Asp_carbamoyltransf"/>
</dbReference>
<dbReference type="InterPro" id="IPR006132">
    <property type="entry name" value="Asp/Orn_carbamoyltranf_P-bd"/>
</dbReference>
<feature type="domain" description="Aspartate/ornithine carbamoyltransferase carbamoyl-P binding" evidence="9">
    <location>
        <begin position="4"/>
        <end position="143"/>
    </location>
</feature>
<dbReference type="GO" id="GO:0016597">
    <property type="term" value="F:amino acid binding"/>
    <property type="evidence" value="ECO:0007669"/>
    <property type="project" value="InterPro"/>
</dbReference>
<dbReference type="SUPFAM" id="SSF53671">
    <property type="entry name" value="Aspartate/ornithine carbamoyltransferase"/>
    <property type="match status" value="1"/>
</dbReference>
<dbReference type="InterPro" id="IPR006130">
    <property type="entry name" value="Asp/Orn_carbamoylTrfase"/>
</dbReference>
<evidence type="ECO:0000256" key="1">
    <source>
        <dbReference type="ARBA" id="ARBA00004852"/>
    </source>
</evidence>
<gene>
    <name evidence="7 10" type="primary">pyrB</name>
    <name evidence="10" type="ORF">FYJ71_05440</name>
</gene>
<evidence type="ECO:0000256" key="3">
    <source>
        <dbReference type="ARBA" id="ARBA00022679"/>
    </source>
</evidence>
<protein>
    <recommendedName>
        <fullName evidence="7">Aspartate carbamoyltransferase</fullName>
        <ecNumber evidence="7">2.1.3.2</ecNumber>
    </recommendedName>
    <alternativeName>
        <fullName evidence="7">Aspartate transcarbamylase</fullName>
        <shortName evidence="7">ATCase</shortName>
    </alternativeName>
</protein>
<feature type="binding site" evidence="7">
    <location>
        <position position="224"/>
    </location>
    <ligand>
        <name>L-aspartate</name>
        <dbReference type="ChEBI" id="CHEBI:29991"/>
    </ligand>
</feature>
<dbReference type="UniPathway" id="UPA00070">
    <property type="reaction ID" value="UER00116"/>
</dbReference>
<comment type="pathway">
    <text evidence="1 7">Pyrimidine metabolism; UMP biosynthesis via de novo pathway; (S)-dihydroorotate from bicarbonate: step 2/3.</text>
</comment>
<dbReference type="FunFam" id="3.40.50.1370:FF:000001">
    <property type="entry name" value="Aspartate carbamoyltransferase"/>
    <property type="match status" value="1"/>
</dbReference>
<comment type="function">
    <text evidence="5 7">Catalyzes the condensation of carbamoyl phosphate and aspartate to form carbamoyl aspartate and inorganic phosphate, the committed step in the de novo pyrimidine nucleotide biosynthesis pathway.</text>
</comment>
<dbReference type="Pfam" id="PF00185">
    <property type="entry name" value="OTCace"/>
    <property type="match status" value="1"/>
</dbReference>
<evidence type="ECO:0000256" key="6">
    <source>
        <dbReference type="ARBA" id="ARBA00048859"/>
    </source>
</evidence>
<dbReference type="Pfam" id="PF02729">
    <property type="entry name" value="OTCace_N"/>
    <property type="match status" value="1"/>
</dbReference>
<evidence type="ECO:0000313" key="11">
    <source>
        <dbReference type="Proteomes" id="UP000440713"/>
    </source>
</evidence>
<dbReference type="InterPro" id="IPR006131">
    <property type="entry name" value="Asp_carbamoyltransf_Asp/Orn-bd"/>
</dbReference>
<feature type="binding site" evidence="7">
    <location>
        <position position="134"/>
    </location>
    <ligand>
        <name>carbamoyl phosphate</name>
        <dbReference type="ChEBI" id="CHEBI:58228"/>
    </ligand>
</feature>
<evidence type="ECO:0000259" key="9">
    <source>
        <dbReference type="Pfam" id="PF02729"/>
    </source>
</evidence>
<comment type="catalytic activity">
    <reaction evidence="6 7">
        <text>carbamoyl phosphate + L-aspartate = N-carbamoyl-L-aspartate + phosphate + H(+)</text>
        <dbReference type="Rhea" id="RHEA:20013"/>
        <dbReference type="ChEBI" id="CHEBI:15378"/>
        <dbReference type="ChEBI" id="CHEBI:29991"/>
        <dbReference type="ChEBI" id="CHEBI:32814"/>
        <dbReference type="ChEBI" id="CHEBI:43474"/>
        <dbReference type="ChEBI" id="CHEBI:58228"/>
        <dbReference type="EC" id="2.1.3.2"/>
    </reaction>
</comment>
<dbReference type="Proteomes" id="UP000440713">
    <property type="component" value="Unassembled WGS sequence"/>
</dbReference>
<comment type="similarity">
    <text evidence="2 7">Belongs to the aspartate/ornithine carbamoyltransferase superfamily. ATCase family.</text>
</comment>
<dbReference type="RefSeq" id="WP_154537805.1">
    <property type="nucleotide sequence ID" value="NZ_JAXFFP010000018.1"/>
</dbReference>
<dbReference type="Gene3D" id="3.40.50.1370">
    <property type="entry name" value="Aspartate/ornithine carbamoyltransferase"/>
    <property type="match status" value="2"/>
</dbReference>